<comment type="caution">
    <text evidence="2">The sequence shown here is derived from an EMBL/GenBank/DDBJ whole genome shotgun (WGS) entry which is preliminary data.</text>
</comment>
<feature type="signal peptide" evidence="1">
    <location>
        <begin position="1"/>
        <end position="32"/>
    </location>
</feature>
<proteinExistence type="predicted"/>
<reference evidence="3" key="1">
    <citation type="journal article" date="2019" name="Int. J. Syst. Evol. Microbiol.">
        <title>The Global Catalogue of Microorganisms (GCM) 10K type strain sequencing project: providing services to taxonomists for standard genome sequencing and annotation.</title>
        <authorList>
            <consortium name="The Broad Institute Genomics Platform"/>
            <consortium name="The Broad Institute Genome Sequencing Center for Infectious Disease"/>
            <person name="Wu L."/>
            <person name="Ma J."/>
        </authorList>
    </citation>
    <scope>NUCLEOTIDE SEQUENCE [LARGE SCALE GENOMIC DNA]</scope>
    <source>
        <strain evidence="3">JCM 18459</strain>
    </source>
</reference>
<feature type="chain" id="PRO_5046891806" description="Cholesterol esterase" evidence="1">
    <location>
        <begin position="33"/>
        <end position="210"/>
    </location>
</feature>
<name>A0ABP9PAG6_9ACTN</name>
<evidence type="ECO:0000256" key="1">
    <source>
        <dbReference type="SAM" id="SignalP"/>
    </source>
</evidence>
<protein>
    <recommendedName>
        <fullName evidence="4">Cholesterol esterase</fullName>
    </recommendedName>
</protein>
<evidence type="ECO:0008006" key="4">
    <source>
        <dbReference type="Google" id="ProtNLM"/>
    </source>
</evidence>
<dbReference type="EMBL" id="BAABKG010000001">
    <property type="protein sequence ID" value="GAA5143454.1"/>
    <property type="molecule type" value="Genomic_DNA"/>
</dbReference>
<keyword evidence="3" id="KW-1185">Reference proteome</keyword>
<accession>A0ABP9PAG6</accession>
<gene>
    <name evidence="2" type="ORF">GCM10023340_08900</name>
</gene>
<evidence type="ECO:0000313" key="3">
    <source>
        <dbReference type="Proteomes" id="UP001500221"/>
    </source>
</evidence>
<keyword evidence="1" id="KW-0732">Signal</keyword>
<evidence type="ECO:0000313" key="2">
    <source>
        <dbReference type="EMBL" id="GAA5143454.1"/>
    </source>
</evidence>
<organism evidence="2 3">
    <name type="scientific">Nocardioides marinquilinus</name>
    <dbReference type="NCBI Taxonomy" id="1210400"/>
    <lineage>
        <taxon>Bacteria</taxon>
        <taxon>Bacillati</taxon>
        <taxon>Actinomycetota</taxon>
        <taxon>Actinomycetes</taxon>
        <taxon>Propionibacteriales</taxon>
        <taxon>Nocardioidaceae</taxon>
        <taxon>Nocardioides</taxon>
    </lineage>
</organism>
<dbReference type="Proteomes" id="UP001500221">
    <property type="component" value="Unassembled WGS sequence"/>
</dbReference>
<dbReference type="RefSeq" id="WP_345454936.1">
    <property type="nucleotide sequence ID" value="NZ_BAABKG010000001.1"/>
</dbReference>
<dbReference type="PROSITE" id="PS51257">
    <property type="entry name" value="PROKAR_LIPOPROTEIN"/>
    <property type="match status" value="1"/>
</dbReference>
<sequence>MTRRPLALPSVAPSLVVMVLALLLACASTSYAAGVAAGSVGTKQLRDRAVTTAKIKPGAVTGGSVRDGSLTARDLARGTVAPPSVTVARAVGDLPETQVLAMKNLRFGFACDATQRLARLVVTSVSGRLDRVGNEIVRSGGTQSPRSVVNVANTLTVLGEPAPAGLTASTTFEGTIQAAGSPAVRVTVGLLWSPSSSTPCTLRLTATPTG</sequence>